<keyword evidence="1" id="KW-0812">Transmembrane</keyword>
<protein>
    <submittedName>
        <fullName evidence="2">Uncharacterized protein</fullName>
    </submittedName>
</protein>
<keyword evidence="1" id="KW-1133">Transmembrane helix</keyword>
<evidence type="ECO:0000256" key="1">
    <source>
        <dbReference type="SAM" id="Phobius"/>
    </source>
</evidence>
<dbReference type="RefSeq" id="WP_084068884.1">
    <property type="nucleotide sequence ID" value="NZ_FWXY01000009.1"/>
</dbReference>
<name>A0A1W2BRS0_9BACT</name>
<reference evidence="2 3" key="1">
    <citation type="submission" date="2017-04" db="EMBL/GenBank/DDBJ databases">
        <authorList>
            <person name="Afonso C.L."/>
            <person name="Miller P.J."/>
            <person name="Scott M.A."/>
            <person name="Spackman E."/>
            <person name="Goraichik I."/>
            <person name="Dimitrov K.M."/>
            <person name="Suarez D.L."/>
            <person name="Swayne D.E."/>
        </authorList>
    </citation>
    <scope>NUCLEOTIDE SEQUENCE [LARGE SCALE GENOMIC DNA]</scope>
    <source>
        <strain evidence="2 3">DSM 3385</strain>
    </source>
</reference>
<dbReference type="AlphaFoldDB" id="A0A1W2BRS0"/>
<feature type="transmembrane region" description="Helical" evidence="1">
    <location>
        <begin position="45"/>
        <end position="66"/>
    </location>
</feature>
<proteinExistence type="predicted"/>
<evidence type="ECO:0000313" key="2">
    <source>
        <dbReference type="EMBL" id="SMC75589.1"/>
    </source>
</evidence>
<gene>
    <name evidence="2" type="ORF">SAMN02746065_10974</name>
</gene>
<accession>A0A1W2BRS0</accession>
<evidence type="ECO:0000313" key="3">
    <source>
        <dbReference type="Proteomes" id="UP000192418"/>
    </source>
</evidence>
<keyword evidence="3" id="KW-1185">Reference proteome</keyword>
<feature type="transmembrane region" description="Helical" evidence="1">
    <location>
        <begin position="6"/>
        <end position="24"/>
    </location>
</feature>
<dbReference type="OrthoDB" id="5422106at2"/>
<feature type="transmembrane region" description="Helical" evidence="1">
    <location>
        <begin position="72"/>
        <end position="92"/>
    </location>
</feature>
<sequence length="98" mass="10727">MAGIQEILTIILLITCIIFLPRLFGGGRPSAGKKKAGPISPSGKMRLAIVMSILFPLAMAAVLQPWHGENRLIFLFGGIFPVVMCWAGVWIFQGFKKK</sequence>
<keyword evidence="1" id="KW-0472">Membrane</keyword>
<organism evidence="2 3">
    <name type="scientific">Desulfocicer vacuolatum DSM 3385</name>
    <dbReference type="NCBI Taxonomy" id="1121400"/>
    <lineage>
        <taxon>Bacteria</taxon>
        <taxon>Pseudomonadati</taxon>
        <taxon>Thermodesulfobacteriota</taxon>
        <taxon>Desulfobacteria</taxon>
        <taxon>Desulfobacterales</taxon>
        <taxon>Desulfobacteraceae</taxon>
        <taxon>Desulfocicer</taxon>
    </lineage>
</organism>
<dbReference type="Proteomes" id="UP000192418">
    <property type="component" value="Unassembled WGS sequence"/>
</dbReference>
<dbReference type="EMBL" id="FWXY01000009">
    <property type="protein sequence ID" value="SMC75589.1"/>
    <property type="molecule type" value="Genomic_DNA"/>
</dbReference>